<name>A0A5B6Z149_DAVIN</name>
<dbReference type="InterPro" id="IPR012870">
    <property type="entry name" value="DUF1666"/>
</dbReference>
<feature type="compositionally biased region" description="Basic and acidic residues" evidence="1">
    <location>
        <begin position="379"/>
        <end position="395"/>
    </location>
</feature>
<proteinExistence type="predicted"/>
<dbReference type="Pfam" id="PF07891">
    <property type="entry name" value="DUF1666"/>
    <property type="match status" value="1"/>
</dbReference>
<dbReference type="PANTHER" id="PTHR46741:SF4">
    <property type="entry name" value="FINGER FYVE DOMAIN PROTEIN, PUTATIVE (DUF1666)-RELATED"/>
    <property type="match status" value="1"/>
</dbReference>
<sequence length="792" mass="91506">MGTQNLFMPKSHFDFVDKGFLSEFLYKTMFRFVNSIWVFICNFLFHLFGFIVKYTFRYQVDDCSQKNDLNYCVVHSQQDDQIASNSSTDSVSDGFGEKENCEFSFQFQFPNSEDSNKSIGETESSVFMETASSLSTSKYQFISGKDFSGFMEEPETINFTVQELFVGPNDRNQDAVISADKDFREFNFEQNKQQLQVGSNDASIGNNQSINSGFYAIEDFQELKLEAVTVDQEKAEDSVESLCKEEILEKHEQNCSTDQHEFHENKELSGLENDSSGKLIFSVLPFDSKPETNSSSNGFSISNNKIDSDEFSTDNHVIEGLEAGTFLLPAEKKLEFIEEIQSLEKISIGDIEPNLQYSDDLHEENLSGKDLGKVENKHEHGEEMEVIDSVEKSEEPIPSSGRKMWDSDDEDGLGWEHRDLIEQMKLEVRNARTGGLPTILEESETPKLMEDLKPLKIDEKLEHKDRMEEIQKVHKSYAEKMRKLDILNYQTIHAISFLQLKDPVQLTTGQRSVSAIKSLLFPSFWPCKLRRIYADPILKSISELNRELELVYVGQVCLSWEILHWQYGKAKELLEHDSQGLRPYNQVAGEFQQFQVLVQRFVENEQFQGPRVQNYVKNQCIIRALLQVPSIKDDCLKDKKESRVEGKDVISMEMLTEIIEESMRIFWEFLRADKDEANAILKGFQGTHVHLQNPSDSELLMDIKTSLQKKEKRLKDILRSGNCIVKKFQKHQEGRLDHAMFLAQVELRLVSRVLNMPRLTSDQLVWCQKKLHKINFISRKIHVEPTFLLFPF</sequence>
<dbReference type="AlphaFoldDB" id="A0A5B6Z149"/>
<organism evidence="3">
    <name type="scientific">Davidia involucrata</name>
    <name type="common">Dove tree</name>
    <dbReference type="NCBI Taxonomy" id="16924"/>
    <lineage>
        <taxon>Eukaryota</taxon>
        <taxon>Viridiplantae</taxon>
        <taxon>Streptophyta</taxon>
        <taxon>Embryophyta</taxon>
        <taxon>Tracheophyta</taxon>
        <taxon>Spermatophyta</taxon>
        <taxon>Magnoliopsida</taxon>
        <taxon>eudicotyledons</taxon>
        <taxon>Gunneridae</taxon>
        <taxon>Pentapetalae</taxon>
        <taxon>asterids</taxon>
        <taxon>Cornales</taxon>
        <taxon>Nyssaceae</taxon>
        <taxon>Davidia</taxon>
    </lineage>
</organism>
<evidence type="ECO:0000313" key="3">
    <source>
        <dbReference type="EMBL" id="MPA37764.1"/>
    </source>
</evidence>
<keyword evidence="2" id="KW-1133">Transmembrane helix</keyword>
<keyword evidence="2" id="KW-0812">Transmembrane</keyword>
<accession>A0A5B6Z149</accession>
<evidence type="ECO:0000256" key="2">
    <source>
        <dbReference type="SAM" id="Phobius"/>
    </source>
</evidence>
<keyword evidence="2" id="KW-0472">Membrane</keyword>
<dbReference type="EMBL" id="GHES01007205">
    <property type="protein sequence ID" value="MPA37764.1"/>
    <property type="molecule type" value="Transcribed_RNA"/>
</dbReference>
<reference evidence="3" key="1">
    <citation type="submission" date="2019-08" db="EMBL/GenBank/DDBJ databases">
        <title>Reference gene set and small RNA set construction with multiple tissues from Davidia involucrata Baill.</title>
        <authorList>
            <person name="Yang H."/>
            <person name="Zhou C."/>
            <person name="Li G."/>
            <person name="Wang J."/>
            <person name="Gao P."/>
            <person name="Wang M."/>
            <person name="Wang R."/>
            <person name="Zhao Y."/>
        </authorList>
    </citation>
    <scope>NUCLEOTIDE SEQUENCE</scope>
    <source>
        <tissue evidence="3">Mixed with DoveR01_LX</tissue>
    </source>
</reference>
<gene>
    <name evidence="3" type="ORF">Din_007205</name>
</gene>
<feature type="transmembrane region" description="Helical" evidence="2">
    <location>
        <begin position="36"/>
        <end position="56"/>
    </location>
</feature>
<dbReference type="PANTHER" id="PTHR46741">
    <property type="entry name" value="OS09G0413600 PROTEIN"/>
    <property type="match status" value="1"/>
</dbReference>
<feature type="region of interest" description="Disordered" evidence="1">
    <location>
        <begin position="379"/>
        <end position="409"/>
    </location>
</feature>
<protein>
    <recommendedName>
        <fullName evidence="4">Ribosomal protein L34Ae</fullName>
    </recommendedName>
</protein>
<evidence type="ECO:0000256" key="1">
    <source>
        <dbReference type="SAM" id="MobiDB-lite"/>
    </source>
</evidence>
<evidence type="ECO:0008006" key="4">
    <source>
        <dbReference type="Google" id="ProtNLM"/>
    </source>
</evidence>